<dbReference type="AlphaFoldDB" id="A0A8J4G7E6"/>
<dbReference type="InterPro" id="IPR000719">
    <property type="entry name" value="Prot_kinase_dom"/>
</dbReference>
<evidence type="ECO:0000256" key="2">
    <source>
        <dbReference type="ARBA" id="ARBA00022679"/>
    </source>
</evidence>
<sequence length="621" mass="65902">MMEPLSSPDPLDGLPQFTKVKDLGIGSFGTVALYQRNEGRGEPSLCAVKFMPRSGPGVDVNLIQREIQSHRVLRHPHVIRFKQLGLTDSHIYMCMEYADQGDLLGFLRRKGPLPEADARWLFQQFIFGLDYCHLKGVVNRDLKPENLLLKLTPEASKRHRRHQLQEREQQQRLLEQMQQLQLEQQQQQQQGSGGGGNAVARAPRAPSLPPLPPLGLVEHRTSNTFNLHIKIADFGLSKRAAHSLPKTRVGTINYMAPEVLLAGPSQRYDGHKADIWSAGVVLYAMLFSRVPFEVMHEPAQQGQGQGQPGARDRAATIQRILEGDWSVPPGMSVTPQCLHLLTQMLVPNPARRITMAAIMEHPWFRSGLPPAALTMNTALVRQQAAQSGAAAVAEQTEGEIDEILEVLRHHAAAETEAAVAAAMAASHSRSSDDAAEERRAFELKSIEEDEEQPAPPAAAATRRLTQRTAAERQGRYPQAPQSPGGGDGGGGPAVAAAAAARPIATIAVTPQDMRGGGDGRQGSPAAAVPAPNAFLSRLALLRPCDIGANGGGADAGGVGGAGNRGCSPGGCTPAMYGAAGGVGGVANTGGACGPLVAGSSASRRAEALEAIDCIDIIAGRG</sequence>
<dbReference type="InterPro" id="IPR017441">
    <property type="entry name" value="Protein_kinase_ATP_BS"/>
</dbReference>
<feature type="region of interest" description="Disordered" evidence="10">
    <location>
        <begin position="179"/>
        <end position="216"/>
    </location>
</feature>
<dbReference type="PANTHER" id="PTHR24350">
    <property type="entry name" value="SERINE/THREONINE-PROTEIN KINASE IAL-RELATED"/>
    <property type="match status" value="1"/>
</dbReference>
<dbReference type="SMART" id="SM00220">
    <property type="entry name" value="S_TKc"/>
    <property type="match status" value="1"/>
</dbReference>
<dbReference type="GO" id="GO:0004674">
    <property type="term" value="F:protein serine/threonine kinase activity"/>
    <property type="evidence" value="ECO:0007669"/>
    <property type="project" value="UniProtKB-KW"/>
</dbReference>
<dbReference type="PROSITE" id="PS00107">
    <property type="entry name" value="PROTEIN_KINASE_ATP"/>
    <property type="match status" value="1"/>
</dbReference>
<feature type="binding site" evidence="7">
    <location>
        <begin position="145"/>
        <end position="146"/>
    </location>
    <ligand>
        <name>ATP</name>
        <dbReference type="ChEBI" id="CHEBI:30616"/>
    </ligand>
</feature>
<keyword evidence="3 7" id="KW-0547">Nucleotide-binding</keyword>
<evidence type="ECO:0000256" key="1">
    <source>
        <dbReference type="ARBA" id="ARBA00022527"/>
    </source>
</evidence>
<evidence type="ECO:0000256" key="9">
    <source>
        <dbReference type="PROSITE-ProRule" id="PRU10141"/>
    </source>
</evidence>
<protein>
    <recommendedName>
        <fullName evidence="11">Protein kinase domain-containing protein</fullName>
    </recommendedName>
</protein>
<feature type="binding site" evidence="7 9">
    <location>
        <position position="49"/>
    </location>
    <ligand>
        <name>ATP</name>
        <dbReference type="ChEBI" id="CHEBI:30616"/>
    </ligand>
</feature>
<keyword evidence="1" id="KW-0723">Serine/threonine-protein kinase</keyword>
<feature type="compositionally biased region" description="Low complexity" evidence="10">
    <location>
        <begin position="179"/>
        <end position="190"/>
    </location>
</feature>
<feature type="binding site" evidence="7">
    <location>
        <begin position="96"/>
        <end position="98"/>
    </location>
    <ligand>
        <name>ATP</name>
        <dbReference type="ChEBI" id="CHEBI:30616"/>
    </ligand>
</feature>
<dbReference type="Pfam" id="PF00069">
    <property type="entry name" value="Pkinase"/>
    <property type="match status" value="2"/>
</dbReference>
<evidence type="ECO:0000313" key="13">
    <source>
        <dbReference type="Proteomes" id="UP000722791"/>
    </source>
</evidence>
<keyword evidence="4" id="KW-0418">Kinase</keyword>
<evidence type="ECO:0000256" key="6">
    <source>
        <dbReference type="PIRSR" id="PIRSR630616-1"/>
    </source>
</evidence>
<evidence type="ECO:0000256" key="3">
    <source>
        <dbReference type="ARBA" id="ARBA00022741"/>
    </source>
</evidence>
<evidence type="ECO:0000256" key="10">
    <source>
        <dbReference type="SAM" id="MobiDB-lite"/>
    </source>
</evidence>
<evidence type="ECO:0000313" key="12">
    <source>
        <dbReference type="EMBL" id="GIM01481.1"/>
    </source>
</evidence>
<feature type="active site" description="Proton acceptor" evidence="6">
    <location>
        <position position="141"/>
    </location>
</feature>
<feature type="compositionally biased region" description="Low complexity" evidence="10">
    <location>
        <begin position="457"/>
        <end position="468"/>
    </location>
</feature>
<evidence type="ECO:0000256" key="8">
    <source>
        <dbReference type="PIRSR" id="PIRSR630616-3"/>
    </source>
</evidence>
<name>A0A8J4G7E6_9CHLO</name>
<evidence type="ECO:0000256" key="7">
    <source>
        <dbReference type="PIRSR" id="PIRSR630616-2"/>
    </source>
</evidence>
<keyword evidence="2" id="KW-0808">Transferase</keyword>
<dbReference type="GO" id="GO:0005524">
    <property type="term" value="F:ATP binding"/>
    <property type="evidence" value="ECO:0007669"/>
    <property type="project" value="UniProtKB-UniRule"/>
</dbReference>
<evidence type="ECO:0000259" key="11">
    <source>
        <dbReference type="PROSITE" id="PS50011"/>
    </source>
</evidence>
<accession>A0A8J4G7E6</accession>
<dbReference type="EMBL" id="BNCQ01000009">
    <property type="protein sequence ID" value="GIM01481.1"/>
    <property type="molecule type" value="Genomic_DNA"/>
</dbReference>
<dbReference type="Proteomes" id="UP000722791">
    <property type="component" value="Unassembled WGS sequence"/>
</dbReference>
<organism evidence="12 13">
    <name type="scientific">Volvox reticuliferus</name>
    <dbReference type="NCBI Taxonomy" id="1737510"/>
    <lineage>
        <taxon>Eukaryota</taxon>
        <taxon>Viridiplantae</taxon>
        <taxon>Chlorophyta</taxon>
        <taxon>core chlorophytes</taxon>
        <taxon>Chlorophyceae</taxon>
        <taxon>CS clade</taxon>
        <taxon>Chlamydomonadales</taxon>
        <taxon>Volvocaceae</taxon>
        <taxon>Volvox</taxon>
    </lineage>
</organism>
<feature type="domain" description="Protein kinase" evidence="11">
    <location>
        <begin position="17"/>
        <end position="364"/>
    </location>
</feature>
<feature type="binding site" evidence="7">
    <location>
        <position position="233"/>
    </location>
    <ligand>
        <name>ATP</name>
        <dbReference type="ChEBI" id="CHEBI:30616"/>
    </ligand>
</feature>
<dbReference type="InterPro" id="IPR030616">
    <property type="entry name" value="Aur-like"/>
</dbReference>
<feature type="cross-link" description="Glycyl lysine isopeptide (Lys-Gly) (interchain with G-Cter in SUMO2)" evidence="8">
    <location>
        <position position="143"/>
    </location>
</feature>
<reference evidence="12" key="1">
    <citation type="journal article" date="2021" name="Proc. Natl. Acad. Sci. U.S.A.">
        <title>Three genomes in the algal genus Volvox reveal the fate of a haploid sex-determining region after a transition to homothallism.</title>
        <authorList>
            <person name="Yamamoto K."/>
            <person name="Hamaji T."/>
            <person name="Kawai-Toyooka H."/>
            <person name="Matsuzaki R."/>
            <person name="Takahashi F."/>
            <person name="Nishimura Y."/>
            <person name="Kawachi M."/>
            <person name="Noguchi H."/>
            <person name="Minakuchi Y."/>
            <person name="Umen J.G."/>
            <person name="Toyoda A."/>
            <person name="Nozaki H."/>
        </authorList>
    </citation>
    <scope>NUCLEOTIDE SEQUENCE</scope>
    <source>
        <strain evidence="12">NIES-3785</strain>
    </source>
</reference>
<feature type="compositionally biased region" description="Gly residues" evidence="10">
    <location>
        <begin position="483"/>
        <end position="492"/>
    </location>
</feature>
<proteinExistence type="predicted"/>
<feature type="region of interest" description="Disordered" evidence="10">
    <location>
        <begin position="444"/>
        <end position="496"/>
    </location>
</feature>
<evidence type="ECO:0000256" key="4">
    <source>
        <dbReference type="ARBA" id="ARBA00022777"/>
    </source>
</evidence>
<dbReference type="PROSITE" id="PS50011">
    <property type="entry name" value="PROTEIN_KINASE_DOM"/>
    <property type="match status" value="1"/>
</dbReference>
<dbReference type="SUPFAM" id="SSF56112">
    <property type="entry name" value="Protein kinase-like (PK-like)"/>
    <property type="match status" value="1"/>
</dbReference>
<keyword evidence="5 7" id="KW-0067">ATP-binding</keyword>
<dbReference type="InterPro" id="IPR011009">
    <property type="entry name" value="Kinase-like_dom_sf"/>
</dbReference>
<dbReference type="Gene3D" id="1.10.510.10">
    <property type="entry name" value="Transferase(Phosphotransferase) domain 1"/>
    <property type="match status" value="2"/>
</dbReference>
<comment type="caution">
    <text evidence="12">The sequence shown here is derived from an EMBL/GenBank/DDBJ whole genome shotgun (WGS) entry which is preliminary data.</text>
</comment>
<evidence type="ECO:0000256" key="5">
    <source>
        <dbReference type="ARBA" id="ARBA00022840"/>
    </source>
</evidence>
<gene>
    <name evidence="12" type="ORF">Vretimale_6263</name>
</gene>